<feature type="coiled-coil region" evidence="8">
    <location>
        <begin position="332"/>
        <end position="380"/>
    </location>
</feature>
<gene>
    <name evidence="9" type="primary">LOC108038917</name>
</gene>
<feature type="non-terminal residue" evidence="9">
    <location>
        <position position="1"/>
    </location>
</feature>
<dbReference type="GO" id="GO:1905349">
    <property type="term" value="P:ciliary transition zone assembly"/>
    <property type="evidence" value="ECO:0007669"/>
    <property type="project" value="TreeGrafter"/>
</dbReference>
<dbReference type="GO" id="GO:1905515">
    <property type="term" value="P:non-motile cilium assembly"/>
    <property type="evidence" value="ECO:0007669"/>
    <property type="project" value="TreeGrafter"/>
</dbReference>
<dbReference type="PANTHER" id="PTHR18879">
    <property type="entry name" value="CENTROSOMAL PROTEIN OF 290 KDA"/>
    <property type="match status" value="1"/>
</dbReference>
<evidence type="ECO:0000256" key="6">
    <source>
        <dbReference type="ARBA" id="ARBA00023212"/>
    </source>
</evidence>
<keyword evidence="7" id="KW-0966">Cell projection</keyword>
<dbReference type="AlphaFoldDB" id="A0A6P4E0C0"/>
<dbReference type="GO" id="GO:0097711">
    <property type="term" value="P:ciliary basal body-plasma membrane docking"/>
    <property type="evidence" value="ECO:0007669"/>
    <property type="project" value="TreeGrafter"/>
</dbReference>
<evidence type="ECO:0000256" key="7">
    <source>
        <dbReference type="ARBA" id="ARBA00023273"/>
    </source>
</evidence>
<evidence type="ECO:0000256" key="3">
    <source>
        <dbReference type="ARBA" id="ARBA00022490"/>
    </source>
</evidence>
<dbReference type="GO" id="GO:0035869">
    <property type="term" value="C:ciliary transition zone"/>
    <property type="evidence" value="ECO:0007669"/>
    <property type="project" value="TreeGrafter"/>
</dbReference>
<keyword evidence="4" id="KW-0970">Cilium biogenesis/degradation</keyword>
<keyword evidence="3" id="KW-0963">Cytoplasm</keyword>
<evidence type="ECO:0000256" key="5">
    <source>
        <dbReference type="ARBA" id="ARBA00023054"/>
    </source>
</evidence>
<proteinExistence type="predicted"/>
<dbReference type="OrthoDB" id="6351660at2759"/>
<evidence type="ECO:0000256" key="2">
    <source>
        <dbReference type="ARBA" id="ARBA00004300"/>
    </source>
</evidence>
<evidence type="ECO:0000313" key="9">
    <source>
        <dbReference type="RefSeq" id="XP_016971297.1"/>
    </source>
</evidence>
<comment type="subcellular location">
    <subcellularLocation>
        <location evidence="1">Cytoplasm</location>
        <location evidence="1">Cytoskeleton</location>
        <location evidence="1">Cilium basal body</location>
    </subcellularLocation>
    <subcellularLocation>
        <location evidence="2">Cytoplasm</location>
        <location evidence="2">Cytoskeleton</location>
        <location evidence="2">Microtubule organizing center</location>
        <location evidence="2">Centrosome</location>
    </subcellularLocation>
</comment>
<feature type="non-terminal residue" evidence="9">
    <location>
        <position position="424"/>
    </location>
</feature>
<dbReference type="InterPro" id="IPR026201">
    <property type="entry name" value="Cep290"/>
</dbReference>
<sequence>IHSQQRYLNEITDTHINLRHLVADLQSSSDEKLMVAKVQRDLHGVKAECYRLETEREREQLQQKVDSLQSQLVASESSLQQAHQDFHQERTNSEIKHKFLQHSLLMITDKDAKFTPLVFLNNFVFAYQKFQRRLDEEQMQQRLGDHTALIDEVTAVVQAKIASKEESSQQLVKLIRSETQSRHLEQRCEVLQTKEDELGELRLRQATDTEHWSTIQALFGDGVTQTQSKVDAETSTNAVTPIPDMRRAAQLIDRQSSPFVKLSETVVQTNGILSQHNQSVQTADVQVEDKETRRDSQVELQKMQETRHTKELRSLASSWRRSANEVQLWEKQKRYQQQAEKTMARLEETELALDKTRALLQAARTTIARLEKDKQILESKLGRNGPVSSGSTNNLQCCRTSSCPNLQLVGVNKFMPSPSESPET</sequence>
<name>A0A6P4E0C0_DRORH</name>
<dbReference type="RefSeq" id="XP_016971297.1">
    <property type="nucleotide sequence ID" value="XM_017115808.1"/>
</dbReference>
<evidence type="ECO:0000256" key="1">
    <source>
        <dbReference type="ARBA" id="ARBA00004120"/>
    </source>
</evidence>
<dbReference type="PANTHER" id="PTHR18879:SF20">
    <property type="entry name" value="CENTROSOMAL PROTEIN OF 290 KDA"/>
    <property type="match status" value="1"/>
</dbReference>
<accession>A0A6P4E0C0</accession>
<evidence type="ECO:0000256" key="8">
    <source>
        <dbReference type="SAM" id="Coils"/>
    </source>
</evidence>
<feature type="coiled-coil region" evidence="8">
    <location>
        <begin position="51"/>
        <end position="78"/>
    </location>
</feature>
<protein>
    <submittedName>
        <fullName evidence="9">Uncharacterized protein</fullName>
    </submittedName>
</protein>
<reference evidence="9" key="1">
    <citation type="submission" date="2025-08" db="UniProtKB">
        <authorList>
            <consortium name="RefSeq"/>
        </authorList>
    </citation>
    <scope>IDENTIFICATION</scope>
</reference>
<evidence type="ECO:0000256" key="4">
    <source>
        <dbReference type="ARBA" id="ARBA00022794"/>
    </source>
</evidence>
<dbReference type="GO" id="GO:0034451">
    <property type="term" value="C:centriolar satellite"/>
    <property type="evidence" value="ECO:0007669"/>
    <property type="project" value="TreeGrafter"/>
</dbReference>
<keyword evidence="5 8" id="KW-0175">Coiled coil</keyword>
<organism evidence="9">
    <name type="scientific">Drosophila rhopaloa</name>
    <name type="common">Fruit fly</name>
    <dbReference type="NCBI Taxonomy" id="1041015"/>
    <lineage>
        <taxon>Eukaryota</taxon>
        <taxon>Metazoa</taxon>
        <taxon>Ecdysozoa</taxon>
        <taxon>Arthropoda</taxon>
        <taxon>Hexapoda</taxon>
        <taxon>Insecta</taxon>
        <taxon>Pterygota</taxon>
        <taxon>Neoptera</taxon>
        <taxon>Endopterygota</taxon>
        <taxon>Diptera</taxon>
        <taxon>Brachycera</taxon>
        <taxon>Muscomorpha</taxon>
        <taxon>Ephydroidea</taxon>
        <taxon>Drosophilidae</taxon>
        <taxon>Drosophila</taxon>
        <taxon>Sophophora</taxon>
    </lineage>
</organism>
<keyword evidence="6" id="KW-0206">Cytoskeleton</keyword>